<feature type="signal peptide" evidence="1">
    <location>
        <begin position="1"/>
        <end position="22"/>
    </location>
</feature>
<dbReference type="InterPro" id="IPR011042">
    <property type="entry name" value="6-blade_b-propeller_TolB-like"/>
</dbReference>
<reference evidence="2 3" key="1">
    <citation type="submission" date="2019-03" db="EMBL/GenBank/DDBJ databases">
        <title>Genomic Encyclopedia of Type Strains, Phase IV (KMG-IV): sequencing the most valuable type-strain genomes for metagenomic binning, comparative biology and taxonomic classification.</title>
        <authorList>
            <person name="Goeker M."/>
        </authorList>
    </citation>
    <scope>NUCLEOTIDE SEQUENCE [LARGE SCALE GENOMIC DNA]</scope>
    <source>
        <strain evidence="2 3">DSM 21100</strain>
    </source>
</reference>
<keyword evidence="3" id="KW-1185">Reference proteome</keyword>
<protein>
    <submittedName>
        <fullName evidence="2">6-bladed beta-propeller protein</fullName>
    </submittedName>
</protein>
<comment type="caution">
    <text evidence="2">The sequence shown here is derived from an EMBL/GenBank/DDBJ whole genome shotgun (WGS) entry which is preliminary data.</text>
</comment>
<sequence>MKIHSYLIAALLVLIAGLSVSCATGSSDSSPVSDSEAIAISLDKYERSVIDSAYFEAYRPIYLETREESLIRRAETIRLDDSLLFIFDKGLKKLVIFNTDGKYLNHIQRIGRGPNEYLQLTSFFLDRINKQILLLCDKPYKIQIYDYSGKFVKEIHTKKLYLEAVRDGNYYYCRNFEAFNNEPNPFHLEVLDAEGNIIERHLPINPDYTSINKFLSHRGQLLNKNSSLFFTKRFDNRIYSIRENEISVKYAIDFGPHTIPDNLFNAHSPEDAVDEIQAQYYVYSIYDVIDTEQLLLFQTNLGIFLYDKQKQELQGFKSITNDRFNFTLSNYLPVDANKIAFIEYAATIKTHERLLKKRSSQKLPLYDLSSKIKASDNPVLFIYEVKPPGAF</sequence>
<dbReference type="EMBL" id="SMAD01000029">
    <property type="protein sequence ID" value="TCS83678.1"/>
    <property type="molecule type" value="Genomic_DNA"/>
</dbReference>
<dbReference type="Pfam" id="PF17170">
    <property type="entry name" value="DUF5128"/>
    <property type="match status" value="1"/>
</dbReference>
<evidence type="ECO:0000313" key="2">
    <source>
        <dbReference type="EMBL" id="TCS83678.1"/>
    </source>
</evidence>
<accession>A0A4R3KJ65</accession>
<dbReference type="Proteomes" id="UP000295807">
    <property type="component" value="Unassembled WGS sequence"/>
</dbReference>
<dbReference type="PROSITE" id="PS51257">
    <property type="entry name" value="PROKAR_LIPOPROTEIN"/>
    <property type="match status" value="1"/>
</dbReference>
<dbReference type="AlphaFoldDB" id="A0A4R3KJ65"/>
<feature type="chain" id="PRO_5020999777" evidence="1">
    <location>
        <begin position="23"/>
        <end position="391"/>
    </location>
</feature>
<keyword evidence="1" id="KW-0732">Signal</keyword>
<gene>
    <name evidence="2" type="ORF">EDD80_1293</name>
</gene>
<organism evidence="2 3">
    <name type="scientific">Anseongella ginsenosidimutans</name>
    <dbReference type="NCBI Taxonomy" id="496056"/>
    <lineage>
        <taxon>Bacteria</taxon>
        <taxon>Pseudomonadati</taxon>
        <taxon>Bacteroidota</taxon>
        <taxon>Sphingobacteriia</taxon>
        <taxon>Sphingobacteriales</taxon>
        <taxon>Sphingobacteriaceae</taxon>
        <taxon>Anseongella</taxon>
    </lineage>
</organism>
<name>A0A4R3KJ65_9SPHI</name>
<dbReference type="Gene3D" id="2.120.10.30">
    <property type="entry name" value="TolB, C-terminal domain"/>
    <property type="match status" value="1"/>
</dbReference>
<proteinExistence type="predicted"/>
<dbReference type="OrthoDB" id="1050076at2"/>
<dbReference type="SUPFAM" id="SSF63825">
    <property type="entry name" value="YWTD domain"/>
    <property type="match status" value="1"/>
</dbReference>
<evidence type="ECO:0000256" key="1">
    <source>
        <dbReference type="SAM" id="SignalP"/>
    </source>
</evidence>
<evidence type="ECO:0000313" key="3">
    <source>
        <dbReference type="Proteomes" id="UP000295807"/>
    </source>
</evidence>